<gene>
    <name evidence="2" type="ORF">Tci_253180</name>
</gene>
<comment type="caution">
    <text evidence="2">The sequence shown here is derived from an EMBL/GenBank/DDBJ whole genome shotgun (WGS) entry which is preliminary data.</text>
</comment>
<evidence type="ECO:0008006" key="3">
    <source>
        <dbReference type="Google" id="ProtNLM"/>
    </source>
</evidence>
<dbReference type="Pfam" id="PF08284">
    <property type="entry name" value="RVP_2"/>
    <property type="match status" value="1"/>
</dbReference>
<sequence length="595" mass="66264">MLTFRKSIGSFPALQLASRYHHIPLHLIYSSRYSSPGYAISNSLDDLLTATSTKPSRKRCRSSTSSLLTVSPVHGAVSPVRTDLSPRPKRIRDYDLMTDLEISSEDGYEPYVPREAGLGVDFKDSYEPYTDPDIDLDIQADIDECITYANAIRARGMDDKDVVETAAKEEELTILCTKMVLEEEDRVEIFIGGIPDNIQGNAIVVEPTRLQDDVRIANNLMDQNLKGYAVRNAETKRRLEEGPCTVRCGKYNKVGNLTRDYKTMISTTSTQRGQVVDQRVLTCFECGRQGHYKSDYPNLKNHNHGNRTRNKNGIGNARGKAYVLRGEDADPNSNTVTGTFLLNSHYVYVLFDSSADKSFVSNTFSTLLDVIPSTFDIFYVVELVDGRIAKTDTILRGCTQGLLGQSIPIVQPYHTQPDGVLKMLTSRKSIGSFPALQLASRYHHIPLHLIYSLRYSSPGYAISDYLDDLSTATSTKPSRKRCRSSTSSLLTVSHVHGAVSPVCADLSPRPKRISDYDLMTDLEISSEDGYEPYVPREAGLGVDFKDSYKPYTEPDIDSNIQADINECIAYADAIRARGMDDKDVVETAAKEEVES</sequence>
<organism evidence="2">
    <name type="scientific">Tanacetum cinerariifolium</name>
    <name type="common">Dalmatian daisy</name>
    <name type="synonym">Chrysanthemum cinerariifolium</name>
    <dbReference type="NCBI Taxonomy" id="118510"/>
    <lineage>
        <taxon>Eukaryota</taxon>
        <taxon>Viridiplantae</taxon>
        <taxon>Streptophyta</taxon>
        <taxon>Embryophyta</taxon>
        <taxon>Tracheophyta</taxon>
        <taxon>Spermatophyta</taxon>
        <taxon>Magnoliopsida</taxon>
        <taxon>eudicotyledons</taxon>
        <taxon>Gunneridae</taxon>
        <taxon>Pentapetalae</taxon>
        <taxon>asterids</taxon>
        <taxon>campanulids</taxon>
        <taxon>Asterales</taxon>
        <taxon>Asteraceae</taxon>
        <taxon>Asteroideae</taxon>
        <taxon>Anthemideae</taxon>
        <taxon>Anthemidinae</taxon>
        <taxon>Tanacetum</taxon>
    </lineage>
</organism>
<protein>
    <recommendedName>
        <fullName evidence="3">CCHC-type domain-containing protein</fullName>
    </recommendedName>
</protein>
<name>A0A699GX86_TANCI</name>
<feature type="compositionally biased region" description="Basic residues" evidence="1">
    <location>
        <begin position="301"/>
        <end position="310"/>
    </location>
</feature>
<proteinExistence type="predicted"/>
<dbReference type="AlphaFoldDB" id="A0A699GX86"/>
<accession>A0A699GX86</accession>
<evidence type="ECO:0000256" key="1">
    <source>
        <dbReference type="SAM" id="MobiDB-lite"/>
    </source>
</evidence>
<reference evidence="2" key="1">
    <citation type="journal article" date="2019" name="Sci. Rep.">
        <title>Draft genome of Tanacetum cinerariifolium, the natural source of mosquito coil.</title>
        <authorList>
            <person name="Yamashiro T."/>
            <person name="Shiraishi A."/>
            <person name="Satake H."/>
            <person name="Nakayama K."/>
        </authorList>
    </citation>
    <scope>NUCLEOTIDE SEQUENCE</scope>
</reference>
<dbReference type="EMBL" id="BKCJ010075115">
    <property type="protein sequence ID" value="GEW81204.1"/>
    <property type="molecule type" value="Genomic_DNA"/>
</dbReference>
<feature type="region of interest" description="Disordered" evidence="1">
    <location>
        <begin position="295"/>
        <end position="314"/>
    </location>
</feature>
<evidence type="ECO:0000313" key="2">
    <source>
        <dbReference type="EMBL" id="GEW81204.1"/>
    </source>
</evidence>